<dbReference type="Pfam" id="PF07969">
    <property type="entry name" value="Amidohydro_3"/>
    <property type="match status" value="1"/>
</dbReference>
<dbReference type="RefSeq" id="WP_167963097.1">
    <property type="nucleotide sequence ID" value="NZ_JAATJJ010000001.1"/>
</dbReference>
<evidence type="ECO:0000259" key="1">
    <source>
        <dbReference type="Pfam" id="PF07969"/>
    </source>
</evidence>
<dbReference type="InterPro" id="IPR023100">
    <property type="entry name" value="D-aminoacylase_insert_dom_sf"/>
</dbReference>
<dbReference type="PROSITE" id="PS51257">
    <property type="entry name" value="PROKAR_LIPOPROTEIN"/>
    <property type="match status" value="1"/>
</dbReference>
<proteinExistence type="predicted"/>
<dbReference type="InterPro" id="IPR050378">
    <property type="entry name" value="Metallo-dep_Hydrolases_sf"/>
</dbReference>
<protein>
    <submittedName>
        <fullName evidence="2">N-acyl-D-amino-acid deacylase</fullName>
        <ecNumber evidence="2">3.5.1.81</ecNumber>
    </submittedName>
</protein>
<dbReference type="Gene3D" id="3.30.1490.130">
    <property type="entry name" value="D-aminoacylase. Domain 3"/>
    <property type="match status" value="1"/>
</dbReference>
<keyword evidence="2" id="KW-0378">Hydrolase</keyword>
<dbReference type="Gene3D" id="3.20.20.140">
    <property type="entry name" value="Metal-dependent hydrolases"/>
    <property type="match status" value="2"/>
</dbReference>
<dbReference type="PANTHER" id="PTHR11647:SF1">
    <property type="entry name" value="COLLAPSIN RESPONSE MEDIATOR PROTEIN"/>
    <property type="match status" value="1"/>
</dbReference>
<dbReference type="GO" id="GO:0016812">
    <property type="term" value="F:hydrolase activity, acting on carbon-nitrogen (but not peptide) bonds, in cyclic amides"/>
    <property type="evidence" value="ECO:0007669"/>
    <property type="project" value="TreeGrafter"/>
</dbReference>
<evidence type="ECO:0000313" key="3">
    <source>
        <dbReference type="Proteomes" id="UP000590442"/>
    </source>
</evidence>
<keyword evidence="3" id="KW-1185">Reference proteome</keyword>
<organism evidence="2 3">
    <name type="scientific">Saonia flava</name>
    <dbReference type="NCBI Taxonomy" id="523696"/>
    <lineage>
        <taxon>Bacteria</taxon>
        <taxon>Pseudomonadati</taxon>
        <taxon>Bacteroidota</taxon>
        <taxon>Flavobacteriia</taxon>
        <taxon>Flavobacteriales</taxon>
        <taxon>Flavobacteriaceae</taxon>
        <taxon>Saonia</taxon>
    </lineage>
</organism>
<dbReference type="SUPFAM" id="SSF51556">
    <property type="entry name" value="Metallo-dependent hydrolases"/>
    <property type="match status" value="1"/>
</dbReference>
<dbReference type="InterPro" id="IPR011059">
    <property type="entry name" value="Metal-dep_hydrolase_composite"/>
</dbReference>
<dbReference type="GO" id="GO:0047420">
    <property type="term" value="F:N-acyl-D-amino-acid deacylase activity"/>
    <property type="evidence" value="ECO:0007669"/>
    <property type="project" value="UniProtKB-EC"/>
</dbReference>
<dbReference type="PANTHER" id="PTHR11647">
    <property type="entry name" value="HYDRANTOINASE/DIHYDROPYRIMIDINASE FAMILY MEMBER"/>
    <property type="match status" value="1"/>
</dbReference>
<sequence length="544" mass="60697">MKFFVSLIVAAFILSCNNSPQYDTVIRNGTIYDGTGDKPYVGDVAIKNDRIFAVGDVKGNGQNEIDATGKAVSPGFINMLSWANISLLEDGRSQGDIRQGVTLLVMGEGSSMGPLNEEMKKDMLNGQQEIKFDVPWTTLGEYLSHLEEKGVSTNVTSFVGNGTLRRHVLGYDNRKPTPQELEQMKALLAKAMEEGAVGVSSSLLYAPSMHSDTEELIELSKVASAYDGMYISHIRSEGNELIESVDEVLSIAKEADIRAEIYHLKASSEDNWPKLDTVFTMIDNARSKGLEITADMYTYNASSTGLHVMLPEWVREGGVENMLERLRDPLKKEKAIKEIYWRVPAHGVLFVGFKNPELRKFLGKRLDEVAKEMNLPEDEAIVELILKDQSRIQVVYFSMSEDNIDKKIQQPWMSFCSDAGSYSTEGVFLNQSTHPRAYGSFIRVLGLFSRDKKLFPLEEGIRRLTSFPANNLKIKDRGLLKENYFADVVIFDPLIVNDKATFEKPHQYAVGVEYVWVNGMAVLKNGEHTGTNAGRFVKGPGATK</sequence>
<dbReference type="CDD" id="cd01297">
    <property type="entry name" value="D-aminoacylase"/>
    <property type="match status" value="1"/>
</dbReference>
<dbReference type="AlphaFoldDB" id="A0A846QQT3"/>
<dbReference type="Proteomes" id="UP000590442">
    <property type="component" value="Unassembled WGS sequence"/>
</dbReference>
<dbReference type="InterPro" id="IPR013108">
    <property type="entry name" value="Amidohydro_3"/>
</dbReference>
<dbReference type="EMBL" id="JAATJJ010000001">
    <property type="protein sequence ID" value="NJB71386.1"/>
    <property type="molecule type" value="Genomic_DNA"/>
</dbReference>
<dbReference type="EC" id="3.5.1.81" evidence="2"/>
<dbReference type="GO" id="GO:0005829">
    <property type="term" value="C:cytosol"/>
    <property type="evidence" value="ECO:0007669"/>
    <property type="project" value="TreeGrafter"/>
</dbReference>
<accession>A0A846QQT3</accession>
<dbReference type="Gene3D" id="2.30.40.10">
    <property type="entry name" value="Urease, subunit C, domain 1"/>
    <property type="match status" value="2"/>
</dbReference>
<dbReference type="InterPro" id="IPR032466">
    <property type="entry name" value="Metal_Hydrolase"/>
</dbReference>
<comment type="caution">
    <text evidence="2">The sequence shown here is derived from an EMBL/GenBank/DDBJ whole genome shotgun (WGS) entry which is preliminary data.</text>
</comment>
<dbReference type="SUPFAM" id="SSF51338">
    <property type="entry name" value="Composite domain of metallo-dependent hydrolases"/>
    <property type="match status" value="1"/>
</dbReference>
<reference evidence="2 3" key="1">
    <citation type="submission" date="2020-03" db="EMBL/GenBank/DDBJ databases">
        <title>Genomic Encyclopedia of Type Strains, Phase IV (KMG-IV): sequencing the most valuable type-strain genomes for metagenomic binning, comparative biology and taxonomic classification.</title>
        <authorList>
            <person name="Goeker M."/>
        </authorList>
    </citation>
    <scope>NUCLEOTIDE SEQUENCE [LARGE SCALE GENOMIC DNA]</scope>
    <source>
        <strain evidence="2 3">DSM 29762</strain>
    </source>
</reference>
<gene>
    <name evidence="2" type="ORF">GGR42_001848</name>
</gene>
<evidence type="ECO:0000313" key="2">
    <source>
        <dbReference type="EMBL" id="NJB71386.1"/>
    </source>
</evidence>
<name>A0A846QQT3_9FLAO</name>
<feature type="domain" description="Amidohydrolase 3" evidence="1">
    <location>
        <begin position="447"/>
        <end position="520"/>
    </location>
</feature>